<keyword evidence="2" id="KW-1133">Transmembrane helix</keyword>
<feature type="transmembrane region" description="Helical" evidence="2">
    <location>
        <begin position="542"/>
        <end position="572"/>
    </location>
</feature>
<feature type="transmembrane region" description="Helical" evidence="2">
    <location>
        <begin position="502"/>
        <end position="522"/>
    </location>
</feature>
<dbReference type="AlphaFoldDB" id="A0A238J9P3"/>
<feature type="transmembrane region" description="Helical" evidence="2">
    <location>
        <begin position="141"/>
        <end position="166"/>
    </location>
</feature>
<organism evidence="4 5">
    <name type="scientific">Pelagimonas phthalicica</name>
    <dbReference type="NCBI Taxonomy" id="1037362"/>
    <lineage>
        <taxon>Bacteria</taxon>
        <taxon>Pseudomonadati</taxon>
        <taxon>Pseudomonadota</taxon>
        <taxon>Alphaproteobacteria</taxon>
        <taxon>Rhodobacterales</taxon>
        <taxon>Roseobacteraceae</taxon>
        <taxon>Pelagimonas</taxon>
    </lineage>
</organism>
<dbReference type="NCBIfam" id="TIGR02123">
    <property type="entry name" value="TRAP_fused"/>
    <property type="match status" value="1"/>
</dbReference>
<keyword evidence="1" id="KW-1003">Cell membrane</keyword>
<dbReference type="Proteomes" id="UP000225972">
    <property type="component" value="Unassembled WGS sequence"/>
</dbReference>
<protein>
    <submittedName>
        <fullName evidence="4">Sialic acid TRAP transporter permease protein SiaT</fullName>
    </submittedName>
</protein>
<dbReference type="InterPro" id="IPR010656">
    <property type="entry name" value="DctM"/>
</dbReference>
<feature type="transmembrane region" description="Helical" evidence="2">
    <location>
        <begin position="400"/>
        <end position="419"/>
    </location>
</feature>
<feature type="transmembrane region" description="Helical" evidence="2">
    <location>
        <begin position="628"/>
        <end position="647"/>
    </location>
</feature>
<comment type="function">
    <text evidence="1">Part of the tripartite ATP-independent periplasmic (TRAP) transport system.</text>
</comment>
<feature type="domain" description="TRAP C4-dicarboxylate transport system permease DctM subunit" evidence="3">
    <location>
        <begin position="218"/>
        <end position="647"/>
    </location>
</feature>
<gene>
    <name evidence="4" type="primary">siaT_2</name>
    <name evidence="4" type="ORF">TRP8649_00680</name>
</gene>
<feature type="transmembrane region" description="Helical" evidence="2">
    <location>
        <begin position="73"/>
        <end position="93"/>
    </location>
</feature>
<dbReference type="InterPro" id="IPR011853">
    <property type="entry name" value="TRAP_DctM-Dct_fused"/>
</dbReference>
<accession>A0A238J9P3</accession>
<keyword evidence="5" id="KW-1185">Reference proteome</keyword>
<dbReference type="Pfam" id="PF06808">
    <property type="entry name" value="DctM"/>
    <property type="match status" value="1"/>
</dbReference>
<evidence type="ECO:0000256" key="2">
    <source>
        <dbReference type="SAM" id="Phobius"/>
    </source>
</evidence>
<dbReference type="GO" id="GO:0022857">
    <property type="term" value="F:transmembrane transporter activity"/>
    <property type="evidence" value="ECO:0007669"/>
    <property type="project" value="UniProtKB-UniRule"/>
</dbReference>
<feature type="transmembrane region" description="Helical" evidence="2">
    <location>
        <begin position="654"/>
        <end position="676"/>
    </location>
</feature>
<proteinExistence type="predicted"/>
<evidence type="ECO:0000259" key="3">
    <source>
        <dbReference type="Pfam" id="PF06808"/>
    </source>
</evidence>
<sequence>MRQPSDPETVMGDNHHQSLIEQETARANVDEEPLSANQRDFDGTRNWVIAILCASYTVFHLAVMNVYPLETWAYRLSHVGGGLALGFLLYSSTRFSDAMSKRSPLSMALLALAGAGILYGFAGVAAIWINGTILGERLPPAWAMQSFGLPLALGTGLAILNGWLFPDRNRARFDAGDVLLAIATIAAIGYIIFFARQLQLRAGMPMALPGDMWASITGVMLIIELTRRLAGMALVIIVGIFVAYAFLGPWLPGIFQHRGYDAKRFFSYIFTDNGILSAPIAISSTYIILFVVFAAFLQTTRVGEYFVNLAFAAAGHKRGGPAKVAIFASGLMGMINGTSAGNVVATGSLTIPMMKKVGYKPQTSASVEAAASTGGQIMPPIMGAGAFIMAEITGISYMEIVYAAIIPAVIYFISVYFMVDLAAQKADMKGLPRDQLPKLNVLIKQVYLFSPILVLIGALFAGYSVIRCGTYAMMAAAVVSWFTPHAMGPARLFHALDQGARMVLQLVAVCATAGIIVGVIALTGIGARFSTVLLSLADQSQIFALFFAMVVSIILGMGMPTTAAYAVAASVIAPGVINLGVEPLVAHLFIFYFAVMSAITPPVALAAYAGSALAGSDPVRTSVESFRIGLAAFVVPYMFFFSPAMLLDGAWHEILHVAVTAVIGVYLLSCAVQGWFLGHANMVLRGLLALGGLSMIAGGWLSDGIGIGVAALCFFFQKQSHPAPSQD</sequence>
<dbReference type="PANTHER" id="PTHR43849">
    <property type="entry name" value="BLL3936 PROTEIN"/>
    <property type="match status" value="1"/>
</dbReference>
<evidence type="ECO:0000313" key="5">
    <source>
        <dbReference type="Proteomes" id="UP000225972"/>
    </source>
</evidence>
<feature type="transmembrane region" description="Helical" evidence="2">
    <location>
        <begin position="230"/>
        <end position="255"/>
    </location>
</feature>
<feature type="transmembrane region" description="Helical" evidence="2">
    <location>
        <begin position="275"/>
        <end position="297"/>
    </location>
</feature>
<name>A0A238J9P3_9RHOB</name>
<dbReference type="PANTHER" id="PTHR43849:SF2">
    <property type="entry name" value="BLL3936 PROTEIN"/>
    <property type="match status" value="1"/>
</dbReference>
<keyword evidence="2" id="KW-0812">Transmembrane</keyword>
<feature type="transmembrane region" description="Helical" evidence="2">
    <location>
        <begin position="688"/>
        <end position="716"/>
    </location>
</feature>
<keyword evidence="1" id="KW-0813">Transport</keyword>
<keyword evidence="1" id="KW-0997">Cell inner membrane</keyword>
<feature type="transmembrane region" description="Helical" evidence="2">
    <location>
        <begin position="324"/>
        <end position="345"/>
    </location>
</feature>
<feature type="transmembrane region" description="Helical" evidence="2">
    <location>
        <begin position="105"/>
        <end position="129"/>
    </location>
</feature>
<feature type="transmembrane region" description="Helical" evidence="2">
    <location>
        <begin position="47"/>
        <end position="67"/>
    </location>
</feature>
<feature type="transmembrane region" description="Helical" evidence="2">
    <location>
        <begin position="178"/>
        <end position="196"/>
    </location>
</feature>
<dbReference type="RefSeq" id="WP_099242538.1">
    <property type="nucleotide sequence ID" value="NZ_FXXP01000001.1"/>
</dbReference>
<feature type="transmembrane region" description="Helical" evidence="2">
    <location>
        <begin position="472"/>
        <end position="490"/>
    </location>
</feature>
<comment type="subcellular location">
    <subcellularLocation>
        <location evidence="1">Cell inner membrane</location>
        <topology evidence="1">Multi-pass membrane protein</topology>
    </subcellularLocation>
</comment>
<reference evidence="5" key="1">
    <citation type="submission" date="2017-05" db="EMBL/GenBank/DDBJ databases">
        <authorList>
            <person name="Rodrigo-Torres L."/>
            <person name="Arahal R. D."/>
            <person name="Lucena T."/>
        </authorList>
    </citation>
    <scope>NUCLEOTIDE SEQUENCE [LARGE SCALE GENOMIC DNA]</scope>
    <source>
        <strain evidence="5">CECT 8649</strain>
    </source>
</reference>
<evidence type="ECO:0000256" key="1">
    <source>
        <dbReference type="RuleBase" id="RU369079"/>
    </source>
</evidence>
<dbReference type="GO" id="GO:0005886">
    <property type="term" value="C:plasma membrane"/>
    <property type="evidence" value="ECO:0007669"/>
    <property type="project" value="UniProtKB-SubCell"/>
</dbReference>
<feature type="transmembrane region" description="Helical" evidence="2">
    <location>
        <begin position="202"/>
        <end position="223"/>
    </location>
</feature>
<keyword evidence="2" id="KW-0472">Membrane</keyword>
<feature type="transmembrane region" description="Helical" evidence="2">
    <location>
        <begin position="446"/>
        <end position="466"/>
    </location>
</feature>
<dbReference type="OrthoDB" id="9759894at2"/>
<feature type="transmembrane region" description="Helical" evidence="2">
    <location>
        <begin position="584"/>
        <end position="608"/>
    </location>
</feature>
<dbReference type="EMBL" id="FXXP01000001">
    <property type="protein sequence ID" value="SMX26596.1"/>
    <property type="molecule type" value="Genomic_DNA"/>
</dbReference>
<evidence type="ECO:0000313" key="4">
    <source>
        <dbReference type="EMBL" id="SMX26596.1"/>
    </source>
</evidence>